<feature type="region of interest" description="Disordered" evidence="1">
    <location>
        <begin position="61"/>
        <end position="88"/>
    </location>
</feature>
<feature type="region of interest" description="Disordered" evidence="1">
    <location>
        <begin position="1"/>
        <end position="37"/>
    </location>
</feature>
<evidence type="ECO:0000313" key="3">
    <source>
        <dbReference type="Proteomes" id="UP000092993"/>
    </source>
</evidence>
<feature type="compositionally biased region" description="Basic and acidic residues" evidence="1">
    <location>
        <begin position="28"/>
        <end position="37"/>
    </location>
</feature>
<keyword evidence="3" id="KW-1185">Reference proteome</keyword>
<dbReference type="AlphaFoldDB" id="A0A1C7LUH7"/>
<accession>A0A1C7LUH7</accession>
<sequence>MAKTRPSNATKRPALPDLPAPRRSSLQVKEDKAAEAKAKQLTAAAKKKSVQKIADMEDDMADADVRQEENRVIKPKKKRMRSWSVPMP</sequence>
<evidence type="ECO:0000256" key="1">
    <source>
        <dbReference type="SAM" id="MobiDB-lite"/>
    </source>
</evidence>
<evidence type="ECO:0000313" key="2">
    <source>
        <dbReference type="EMBL" id="OBZ67707.1"/>
    </source>
</evidence>
<feature type="compositionally biased region" description="Polar residues" evidence="1">
    <location>
        <begin position="1"/>
        <end position="10"/>
    </location>
</feature>
<organism evidence="2 3">
    <name type="scientific">Grifola frondosa</name>
    <name type="common">Maitake</name>
    <name type="synonym">Polyporus frondosus</name>
    <dbReference type="NCBI Taxonomy" id="5627"/>
    <lineage>
        <taxon>Eukaryota</taxon>
        <taxon>Fungi</taxon>
        <taxon>Dikarya</taxon>
        <taxon>Basidiomycota</taxon>
        <taxon>Agaricomycotina</taxon>
        <taxon>Agaricomycetes</taxon>
        <taxon>Polyporales</taxon>
        <taxon>Grifolaceae</taxon>
        <taxon>Grifola</taxon>
    </lineage>
</organism>
<reference evidence="2 3" key="1">
    <citation type="submission" date="2016-03" db="EMBL/GenBank/DDBJ databases">
        <title>Whole genome sequencing of Grifola frondosa 9006-11.</title>
        <authorList>
            <person name="Min B."/>
            <person name="Park H."/>
            <person name="Kim J.-G."/>
            <person name="Cho H."/>
            <person name="Oh Y.-L."/>
            <person name="Kong W.-S."/>
            <person name="Choi I.-G."/>
        </authorList>
    </citation>
    <scope>NUCLEOTIDE SEQUENCE [LARGE SCALE GENOMIC DNA]</scope>
    <source>
        <strain evidence="2 3">9006-11</strain>
    </source>
</reference>
<protein>
    <submittedName>
        <fullName evidence="2">Uncharacterized protein</fullName>
    </submittedName>
</protein>
<feature type="compositionally biased region" description="Low complexity" evidence="1">
    <location>
        <begin position="12"/>
        <end position="23"/>
    </location>
</feature>
<comment type="caution">
    <text evidence="2">The sequence shown here is derived from an EMBL/GenBank/DDBJ whole genome shotgun (WGS) entry which is preliminary data.</text>
</comment>
<feature type="compositionally biased region" description="Basic and acidic residues" evidence="1">
    <location>
        <begin position="63"/>
        <end position="72"/>
    </location>
</feature>
<dbReference type="EMBL" id="LUGG01000023">
    <property type="protein sequence ID" value="OBZ67707.1"/>
    <property type="molecule type" value="Genomic_DNA"/>
</dbReference>
<name>A0A1C7LUH7_GRIFR</name>
<gene>
    <name evidence="2" type="ORF">A0H81_12283</name>
</gene>
<proteinExistence type="predicted"/>
<dbReference type="Proteomes" id="UP000092993">
    <property type="component" value="Unassembled WGS sequence"/>
</dbReference>